<evidence type="ECO:0000313" key="4">
    <source>
        <dbReference type="Proteomes" id="UP000242861"/>
    </source>
</evidence>
<name>A0A2I0CR60_9PSED</name>
<feature type="signal peptide" evidence="2">
    <location>
        <begin position="1"/>
        <end position="20"/>
    </location>
</feature>
<dbReference type="AlphaFoldDB" id="A0A2I0CR60"/>
<feature type="chain" id="PRO_5014151307" description="Translation initiation factor 2" evidence="2">
    <location>
        <begin position="21"/>
        <end position="161"/>
    </location>
</feature>
<proteinExistence type="predicted"/>
<dbReference type="Proteomes" id="UP000242861">
    <property type="component" value="Unassembled WGS sequence"/>
</dbReference>
<evidence type="ECO:0000256" key="2">
    <source>
        <dbReference type="SAM" id="SignalP"/>
    </source>
</evidence>
<dbReference type="EMBL" id="PIYS01000010">
    <property type="protein sequence ID" value="PKF71628.1"/>
    <property type="molecule type" value="Genomic_DNA"/>
</dbReference>
<evidence type="ECO:0008006" key="5">
    <source>
        <dbReference type="Google" id="ProtNLM"/>
    </source>
</evidence>
<dbReference type="PROSITE" id="PS51257">
    <property type="entry name" value="PROKAR_LIPOPROTEIN"/>
    <property type="match status" value="1"/>
</dbReference>
<dbReference type="RefSeq" id="WP_101193196.1">
    <property type="nucleotide sequence ID" value="NZ_PIYS01000010.1"/>
</dbReference>
<sequence length="161" mass="17075">MYKVSLLIALLLLAACEQPAQPVATQTASVASVPAAASVLEAAPAQGAPHPAREAVTAALPGKPPAPQKAPAPRVLAPPVAPLDLSLPAELLEHWQYAEEPIVVERLLPPLFQEQAAPAPFQLSGQLITHDRLRADDGTRVEDEGFLDKIDGAQLNFELRH</sequence>
<protein>
    <recommendedName>
        <fullName evidence="5">Translation initiation factor 2</fullName>
    </recommendedName>
</protein>
<evidence type="ECO:0000313" key="3">
    <source>
        <dbReference type="EMBL" id="PKF71628.1"/>
    </source>
</evidence>
<gene>
    <name evidence="3" type="ORF">CW360_06915</name>
</gene>
<keyword evidence="2" id="KW-0732">Signal</keyword>
<comment type="caution">
    <text evidence="3">The sequence shown here is derived from an EMBL/GenBank/DDBJ whole genome shotgun (WGS) entry which is preliminary data.</text>
</comment>
<feature type="region of interest" description="Disordered" evidence="1">
    <location>
        <begin position="44"/>
        <end position="73"/>
    </location>
</feature>
<organism evidence="3 4">
    <name type="scientific">Pseudomonas fluvialis</name>
    <dbReference type="NCBI Taxonomy" id="1793966"/>
    <lineage>
        <taxon>Bacteria</taxon>
        <taxon>Pseudomonadati</taxon>
        <taxon>Pseudomonadota</taxon>
        <taxon>Gammaproteobacteria</taxon>
        <taxon>Pseudomonadales</taxon>
        <taxon>Pseudomonadaceae</taxon>
        <taxon>Pseudomonas</taxon>
    </lineage>
</organism>
<evidence type="ECO:0000256" key="1">
    <source>
        <dbReference type="SAM" id="MobiDB-lite"/>
    </source>
</evidence>
<reference evidence="4" key="1">
    <citation type="submission" date="2017-12" db="EMBL/GenBank/DDBJ databases">
        <authorList>
            <person name="Yu X.-Y."/>
        </authorList>
    </citation>
    <scope>NUCLEOTIDE SEQUENCE [LARGE SCALE GENOMIC DNA]</scope>
    <source>
        <strain evidence="4">ZYSR67-Z</strain>
    </source>
</reference>
<accession>A0A2I0CR60</accession>